<dbReference type="Proteomes" id="UP001465426">
    <property type="component" value="Unassembled WGS sequence"/>
</dbReference>
<keyword evidence="1" id="KW-1133">Transmembrane helix</keyword>
<reference evidence="2 3" key="1">
    <citation type="submission" date="2024-03" db="EMBL/GenBank/DDBJ databases">
        <title>Human intestinal bacterial collection.</title>
        <authorList>
            <person name="Pauvert C."/>
            <person name="Hitch T.C.A."/>
            <person name="Clavel T."/>
        </authorList>
    </citation>
    <scope>NUCLEOTIDE SEQUENCE [LARGE SCALE GENOMIC DNA]</scope>
    <source>
        <strain evidence="2 3">CLA-SR-H024</strain>
    </source>
</reference>
<protein>
    <submittedName>
        <fullName evidence="2">Uncharacterized protein</fullName>
    </submittedName>
</protein>
<dbReference type="EMBL" id="JBBMFN010000002">
    <property type="protein sequence ID" value="MEQ2464496.1"/>
    <property type="molecule type" value="Genomic_DNA"/>
</dbReference>
<evidence type="ECO:0000313" key="2">
    <source>
        <dbReference type="EMBL" id="MEQ2464496.1"/>
    </source>
</evidence>
<keyword evidence="3" id="KW-1185">Reference proteome</keyword>
<accession>A0ABV1EVH5</accession>
<gene>
    <name evidence="2" type="ORF">WMO63_02280</name>
</gene>
<name>A0ABV1EVH5_9BACI</name>
<evidence type="ECO:0000256" key="1">
    <source>
        <dbReference type="SAM" id="Phobius"/>
    </source>
</evidence>
<dbReference type="RefSeq" id="WP_349204121.1">
    <property type="nucleotide sequence ID" value="NZ_JBBMFN010000002.1"/>
</dbReference>
<proteinExistence type="predicted"/>
<keyword evidence="1" id="KW-0812">Transmembrane</keyword>
<evidence type="ECO:0000313" key="3">
    <source>
        <dbReference type="Proteomes" id="UP001465426"/>
    </source>
</evidence>
<organism evidence="2 3">
    <name type="scientific">Niallia hominis</name>
    <dbReference type="NCBI Taxonomy" id="3133173"/>
    <lineage>
        <taxon>Bacteria</taxon>
        <taxon>Bacillati</taxon>
        <taxon>Bacillota</taxon>
        <taxon>Bacilli</taxon>
        <taxon>Bacillales</taxon>
        <taxon>Bacillaceae</taxon>
        <taxon>Niallia</taxon>
    </lineage>
</organism>
<comment type="caution">
    <text evidence="2">The sequence shown here is derived from an EMBL/GenBank/DDBJ whole genome shotgun (WGS) entry which is preliminary data.</text>
</comment>
<keyword evidence="1" id="KW-0472">Membrane</keyword>
<sequence length="42" mass="4853">MLRKIVKGYLYVVVLPLTFLISILFEPSGNLVRLTNDTIRDM</sequence>
<feature type="transmembrane region" description="Helical" evidence="1">
    <location>
        <begin position="9"/>
        <end position="25"/>
    </location>
</feature>